<comment type="caution">
    <text evidence="2">The sequence shown here is derived from an EMBL/GenBank/DDBJ whole genome shotgun (WGS) entry which is preliminary data.</text>
</comment>
<dbReference type="InterPro" id="IPR050648">
    <property type="entry name" value="F-box_LRR-repeat"/>
</dbReference>
<dbReference type="SUPFAM" id="SSF52047">
    <property type="entry name" value="RNI-like"/>
    <property type="match status" value="1"/>
</dbReference>
<dbReference type="InterPro" id="IPR001810">
    <property type="entry name" value="F-box_dom"/>
</dbReference>
<sequence length="651" mass="71199">MGTTTFLPQIRLQKQLSESSFRKSSISGDYYVPSLSNLEIVAFGHMRDGGGVEVKVKVAEMSGICTTTSRTPPHPSPTLACLIKGGKKRGNYSCGRCGLPKKGHNCNFPKDIGHNSTPVSTPAPAADDSIISISSVSVSESAARPLPPLGSRRALSFDDDISEADSRGELELECYEGELDIDPDIPGKFPASCLWEVLRRLPPVGLLSAAMVCKGWRETTKKLWRAAEELQLRVPAKAQIGFFGSMLQKCPRLIKLSLTMESDVDATILACIAFSCPNLQSLEIFTSGTSVNRITGDELSRFISEKRCLTNLKMEGCCNLGGLIFSSTSLSTLWLSDLHSLSKMVFNCPHLKEVSLDFSRQENDRTDLTTIVNGLGISCPKLQNIHIASVQLSHAVVLALTASNLRGLRMLSLVLGSEITDASVAAIASSYSNLELLDLSGSSISDSGIGMICNVFPETLLKLLLALCPNITSSGIQFAAAQLPRLELMDCGMTICDPNSEISNEEGNDSDLQRTPNRKLHHIYQKLIIKHSRLKKLSLWGCSGLDALYLNCPQLIDLNINSCRNLHSERLLLQCPNLESVHASGCQDMMVKTVQNQVCYDFSAVENHFPYKRLPDGSKRVRVPYLFSPQPCDEEKKCSRARKRHCAVIST</sequence>
<protein>
    <submittedName>
        <fullName evidence="2">F-box/LRR-repeat protein 17</fullName>
    </submittedName>
</protein>
<organism evidence="2 3">
    <name type="scientific">Forsythia ovata</name>
    <dbReference type="NCBI Taxonomy" id="205694"/>
    <lineage>
        <taxon>Eukaryota</taxon>
        <taxon>Viridiplantae</taxon>
        <taxon>Streptophyta</taxon>
        <taxon>Embryophyta</taxon>
        <taxon>Tracheophyta</taxon>
        <taxon>Spermatophyta</taxon>
        <taxon>Magnoliopsida</taxon>
        <taxon>eudicotyledons</taxon>
        <taxon>Gunneridae</taxon>
        <taxon>Pentapetalae</taxon>
        <taxon>asterids</taxon>
        <taxon>lamiids</taxon>
        <taxon>Lamiales</taxon>
        <taxon>Oleaceae</taxon>
        <taxon>Forsythieae</taxon>
        <taxon>Forsythia</taxon>
    </lineage>
</organism>
<accession>A0ABD1VEG0</accession>
<dbReference type="InterPro" id="IPR032675">
    <property type="entry name" value="LRR_dom_sf"/>
</dbReference>
<dbReference type="Pfam" id="PF00646">
    <property type="entry name" value="F-box"/>
    <property type="match status" value="1"/>
</dbReference>
<dbReference type="Gene3D" id="3.80.10.10">
    <property type="entry name" value="Ribonuclease Inhibitor"/>
    <property type="match status" value="2"/>
</dbReference>
<reference evidence="3" key="1">
    <citation type="submission" date="2024-07" db="EMBL/GenBank/DDBJ databases">
        <title>Two chromosome-level genome assemblies of Korean endemic species Abeliophyllum distichum and Forsythia ovata (Oleaceae).</title>
        <authorList>
            <person name="Jang H."/>
        </authorList>
    </citation>
    <scope>NUCLEOTIDE SEQUENCE [LARGE SCALE GENOMIC DNA]</scope>
</reference>
<evidence type="ECO:0000259" key="1">
    <source>
        <dbReference type="Pfam" id="PF00646"/>
    </source>
</evidence>
<keyword evidence="3" id="KW-1185">Reference proteome</keyword>
<dbReference type="PANTHER" id="PTHR13382:SF21">
    <property type="entry name" value="OS12G0601000 PROTEIN"/>
    <property type="match status" value="1"/>
</dbReference>
<dbReference type="Proteomes" id="UP001604277">
    <property type="component" value="Unassembled WGS sequence"/>
</dbReference>
<dbReference type="PANTHER" id="PTHR13382">
    <property type="entry name" value="MITOCHONDRIAL ATP SYNTHASE COUPLING FACTOR B"/>
    <property type="match status" value="1"/>
</dbReference>
<dbReference type="Gene3D" id="1.20.1280.50">
    <property type="match status" value="1"/>
</dbReference>
<evidence type="ECO:0000313" key="3">
    <source>
        <dbReference type="Proteomes" id="UP001604277"/>
    </source>
</evidence>
<dbReference type="AlphaFoldDB" id="A0ABD1VEG0"/>
<dbReference type="InterPro" id="IPR036047">
    <property type="entry name" value="F-box-like_dom_sf"/>
</dbReference>
<dbReference type="SUPFAM" id="SSF81383">
    <property type="entry name" value="F-box domain"/>
    <property type="match status" value="1"/>
</dbReference>
<dbReference type="EMBL" id="JBFOLJ010000005">
    <property type="protein sequence ID" value="KAL2535726.1"/>
    <property type="molecule type" value="Genomic_DNA"/>
</dbReference>
<evidence type="ECO:0000313" key="2">
    <source>
        <dbReference type="EMBL" id="KAL2535726.1"/>
    </source>
</evidence>
<gene>
    <name evidence="2" type="ORF">Fot_17117</name>
</gene>
<feature type="domain" description="F-box" evidence="1">
    <location>
        <begin position="189"/>
        <end position="223"/>
    </location>
</feature>
<name>A0ABD1VEG0_9LAMI</name>
<proteinExistence type="predicted"/>